<sequence>MTLDMAPVDLEYVFQDEKVQLVLFLLVVVAHLYNEIGPCHRSGRYYKPWKPAKPIVIVSTKQQIAELSEAPNLSQRAVYADMFGFKHTMNKLEHNTSDHKVVRTRLYGRLLQVNGPGHLSALYPHLVARLDNSLRRELAQAHALNDGVSLPVAQTVRRLASRLMGLMFFGESLSSNEAFSNALLRYPQDMVKCMGAFQITPAFMSPIVHALLTKRGEAMNLIQTQLFEYMGSGRSNWDEPDETKRLTIMHNMTELTESSDYWNPELLSQSLLGIWFAAAHQPWMNLHFIMIELCTRPEWQEALRREMQQHAPLDYKRLEQLPLLDSFIKETVRLKPLDTLAIRRKALGPHTFAHGSVSVPSGATVCVSAYDLMHDTKTYAEPDAFDPTRFLPQNGHGQRKFTEVSETFPVWGYGSLACPGRLHASLAMKMVMSQLLLRYDLRLEDPSAPEDVAKIVKALGSRDKQQVAVRSGGHTPNPGFANTDSGVTIDLRGLNKVELHEPKKDVVSVGTGTLWRDIYDVLDPVDRAVVGARVASVGVGGFLTGGGLSFFSPKYGFGCDSVVNMQVVLANGTIVNANTTSHPDLFRALKGGQSNFGIVTRFDLIARKQSKYWGGAIQYPGSADAAQLAAFESFKAAPFDGDAEIEQTFVYFGALKAFSSTNNMFYIKPVVNASALRPFWKVQPQTTNTMRISNTSDFADEIEKFQPTDQFATYSTLCLRMSAGILPKIYKQWKDITSSVASSVPNITSVLTFQDIPPPPNADAPQNSFPFTPNATPHKDDVLVLFSFYWPHKADSGFVESNIKTLTGLVQKLVGDRAKFKYLNYAAAWQDPIGSYGESNEKQLARVARAYDPEGFFQKVVSGGQGDLLRRVAMALDESVKSDDGGEAEGETEGKSEKLFYRVRDEFLSSLSPEQRRLYSPCPSAQDLMKALEKLDTTARRTGRAQKWLLAVSHLLASLQPYFATVDAFASSNAGHASLALGALRLVLQLGGNYSAFFDKFTAMISQLAAAFPQYVEVVDYLQYFDKKAASVIRHQLGKVYRDLFEIFHAAVRIFTKADGRPKRANAIFGGLIWKPFNQRFEGILRQMREHQEELYRVILLQDAMASAHERAKATIERLHNATERELNQAERLDRAKERTVIEEMRIIRKRIQMKTSDDAMATLQFVEVSRVLVSKLEKERVITTASVISQWLSPPPFFEDAKKRALQSRQERTTAWMFDDPVYRKWIGEAGLRPTSRHQFGSNVLWICGHPGAGKTTLAASIIDNLSSGGGPDSVHKGEVYYYFFEYLHPESTAPIAMYRALLSQILLKHRHDKEILDQFSFIMGESEGQGVSSESALIDLLKLHLDRNPGAHVVVDGIDECTDTDVFLKSMLQLSGACPSLKLLFLSRVNVAGLKRAIPLEKQLEMPKEMVSRDIRHFFRAQLQDLFDEGTLPESAQGLMDRFVNQLVQGADGMFLWASLMVKFLRSGCMTPPQRVEIIGRVNVPEHLDKMYERIFSFIKSSGHTFERLASKIVSWLTNSIAPMSSPQLLQGLVVSNAFEVPIGETTVEQFEDMAIMACAGLVERCILQHSPEHPSGTSSLRFVHLSVNEILARYAMTSLRPAHIVGTNVNSQLLIPDVATAGFELANCCLRHLIKHVPPQPLSGAFNQRLSYTELQKKLRFTDYAAVYWLEHLRRGISAARKVRVRGSNLTAAYRDAVVDFALSLSTFLRSCQSVSVWLESFYTASNQRRARGILYPPTEPLADWVAWLAHIDRSEPGGLYELDARKHIRTVQEFGADLEQVVRVWGDRLDAAPEIVWDEMTGFIDSQFFFSPGSTKFYLQKPTQPIPATTSSNHVALISRTSYNANIKGVLSIWPPASLYCSDKRELRFPPDSQLYDVSTGWVALYEVWSLEQSDRRIAKIEIQLDPLEVMQPLSQVHVVLYSSCQQVPIKLLFFPLAISPDALCFTVLRRLFTVTLTETEANMEVEASFLSHVLPSTELCLTPLGPLPTIAGTSSYEVHFSENGLYLALLESLRSNEQKITVFAYCPRGQQLRIESTASTPLFFEPGYTPIKHITFHLSLTVLAFYTCFFARKGVELWQFRRNAQASSTTSRAPEHKYATFAAKPRCFYPQKYIAEDIEMQFSSCGLYLVVQASRSGASPSPWQGGSTVIPVPEHLTANHHIGDAERQQDPSGSDEISSLVARTAGLELQNLYQHGAANLTRSSYVNNALGGATYTVANDRGTVILSRTMTGTAASSDNQDVKLAALPPSLSQRGTTPVFVPPAHEGDTAKVVLDNTNEEGLHFLGDELCPVVVAKTPNLQYKTNTYNMFFVFALARRAIHRKHDAEHVNQPTYATSAAPQAAAPYAQYGYAQPQPRRSCCHQRKAERRVERQIRRDERSVQRAERRGGCSGRRRHHVHQPVVAVEPAYLYHNTQPQMAGPQRHHQAQMNGHMPTQGESVAMGSANGLSRGRGTDQPPSYEELDRKGATQ</sequence>
<dbReference type="GO" id="GO:0071949">
    <property type="term" value="F:FAD binding"/>
    <property type="evidence" value="ECO:0007669"/>
    <property type="project" value="InterPro"/>
</dbReference>
<dbReference type="Gene3D" id="3.40.50.300">
    <property type="entry name" value="P-loop containing nucleotide triphosphate hydrolases"/>
    <property type="match status" value="1"/>
</dbReference>
<evidence type="ECO:0000313" key="16">
    <source>
        <dbReference type="EMBL" id="KAJ6442725.1"/>
    </source>
</evidence>
<keyword evidence="8" id="KW-1133">Transmembrane helix</keyword>
<keyword evidence="7" id="KW-0677">Repeat</keyword>
<evidence type="ECO:0000256" key="6">
    <source>
        <dbReference type="ARBA" id="ARBA00022723"/>
    </source>
</evidence>
<dbReference type="Pfam" id="PF24883">
    <property type="entry name" value="NPHP3_N"/>
    <property type="match status" value="1"/>
</dbReference>
<evidence type="ECO:0000256" key="11">
    <source>
        <dbReference type="ARBA" id="ARBA00023033"/>
    </source>
</evidence>
<dbReference type="Gene3D" id="1.10.630.10">
    <property type="entry name" value="Cytochrome P450"/>
    <property type="match status" value="1"/>
</dbReference>
<feature type="region of interest" description="Disordered" evidence="14">
    <location>
        <begin position="2421"/>
        <end position="2475"/>
    </location>
</feature>
<dbReference type="InterPro" id="IPR002403">
    <property type="entry name" value="Cyt_P450_E_grp-IV"/>
</dbReference>
<evidence type="ECO:0000259" key="15">
    <source>
        <dbReference type="PROSITE" id="PS51387"/>
    </source>
</evidence>
<evidence type="ECO:0000256" key="10">
    <source>
        <dbReference type="ARBA" id="ARBA00023004"/>
    </source>
</evidence>
<evidence type="ECO:0000256" key="9">
    <source>
        <dbReference type="ARBA" id="ARBA00023002"/>
    </source>
</evidence>
<keyword evidence="5" id="KW-0812">Transmembrane</keyword>
<evidence type="ECO:0000256" key="2">
    <source>
        <dbReference type="ARBA" id="ARBA00004370"/>
    </source>
</evidence>
<dbReference type="InterPro" id="IPR027417">
    <property type="entry name" value="P-loop_NTPase"/>
</dbReference>
<dbReference type="InterPro" id="IPR036318">
    <property type="entry name" value="FAD-bd_PCMH-like_sf"/>
</dbReference>
<proteinExistence type="inferred from homology"/>
<dbReference type="InterPro" id="IPR056884">
    <property type="entry name" value="NPHP3-like_N"/>
</dbReference>
<comment type="caution">
    <text evidence="16">The sequence shown here is derived from an EMBL/GenBank/DDBJ whole genome shotgun (WGS) entry which is preliminary data.</text>
</comment>
<dbReference type="PANTHER" id="PTHR46206:SF5">
    <property type="entry name" value="P450, PUTATIVE (EUROFUNG)-RELATED"/>
    <property type="match status" value="1"/>
</dbReference>
<evidence type="ECO:0000256" key="4">
    <source>
        <dbReference type="ARBA" id="ARBA00022617"/>
    </source>
</evidence>
<evidence type="ECO:0000256" key="12">
    <source>
        <dbReference type="ARBA" id="ARBA00023136"/>
    </source>
</evidence>
<dbReference type="Gene3D" id="3.30.465.10">
    <property type="match status" value="1"/>
</dbReference>
<evidence type="ECO:0000256" key="1">
    <source>
        <dbReference type="ARBA" id="ARBA00001971"/>
    </source>
</evidence>
<dbReference type="CDD" id="cd01120">
    <property type="entry name" value="RecA-like_superfamily"/>
    <property type="match status" value="1"/>
</dbReference>
<evidence type="ECO:0000313" key="17">
    <source>
        <dbReference type="Proteomes" id="UP001163105"/>
    </source>
</evidence>
<dbReference type="GO" id="GO:0016020">
    <property type="term" value="C:membrane"/>
    <property type="evidence" value="ECO:0007669"/>
    <property type="project" value="UniProtKB-SubCell"/>
</dbReference>
<dbReference type="InterPro" id="IPR036396">
    <property type="entry name" value="Cyt_P450_sf"/>
</dbReference>
<evidence type="ECO:0000256" key="7">
    <source>
        <dbReference type="ARBA" id="ARBA00022737"/>
    </source>
</evidence>
<feature type="domain" description="FAD-binding PCMH-type" evidence="15">
    <location>
        <begin position="436"/>
        <end position="609"/>
    </location>
</feature>
<accession>A0AB34FXH4</accession>
<protein>
    <submittedName>
        <fullName evidence="16">FAD binding domain-containing protein</fullName>
    </submittedName>
</protein>
<dbReference type="Gene3D" id="3.40.462.20">
    <property type="match status" value="1"/>
</dbReference>
<keyword evidence="6 13" id="KW-0479">Metal-binding</keyword>
<comment type="cofactor">
    <cofactor evidence="1 13">
        <name>heme</name>
        <dbReference type="ChEBI" id="CHEBI:30413"/>
    </cofactor>
</comment>
<feature type="binding site" description="axial binding residue" evidence="13">
    <location>
        <position position="418"/>
    </location>
    <ligand>
        <name>heme</name>
        <dbReference type="ChEBI" id="CHEBI:30413"/>
    </ligand>
    <ligandPart>
        <name>Fe</name>
        <dbReference type="ChEBI" id="CHEBI:18248"/>
    </ligandPart>
</feature>
<dbReference type="SUPFAM" id="SSF48264">
    <property type="entry name" value="Cytochrome P450"/>
    <property type="match status" value="1"/>
</dbReference>
<dbReference type="GO" id="GO:0016705">
    <property type="term" value="F:oxidoreductase activity, acting on paired donors, with incorporation or reduction of molecular oxygen"/>
    <property type="evidence" value="ECO:0007669"/>
    <property type="project" value="InterPro"/>
</dbReference>
<evidence type="ECO:0000256" key="3">
    <source>
        <dbReference type="ARBA" id="ARBA00010617"/>
    </source>
</evidence>
<dbReference type="GO" id="GO:0020037">
    <property type="term" value="F:heme binding"/>
    <property type="evidence" value="ECO:0007669"/>
    <property type="project" value="InterPro"/>
</dbReference>
<organism evidence="16 17">
    <name type="scientific">Purpureocillium lavendulum</name>
    <dbReference type="NCBI Taxonomy" id="1247861"/>
    <lineage>
        <taxon>Eukaryota</taxon>
        <taxon>Fungi</taxon>
        <taxon>Dikarya</taxon>
        <taxon>Ascomycota</taxon>
        <taxon>Pezizomycotina</taxon>
        <taxon>Sordariomycetes</taxon>
        <taxon>Hypocreomycetidae</taxon>
        <taxon>Hypocreales</taxon>
        <taxon>Ophiocordycipitaceae</taxon>
        <taxon>Purpureocillium</taxon>
    </lineage>
</organism>
<dbReference type="SUPFAM" id="SSF52540">
    <property type="entry name" value="P-loop containing nucleoside triphosphate hydrolases"/>
    <property type="match status" value="1"/>
</dbReference>
<dbReference type="GO" id="GO:0005506">
    <property type="term" value="F:iron ion binding"/>
    <property type="evidence" value="ECO:0007669"/>
    <property type="project" value="InterPro"/>
</dbReference>
<gene>
    <name evidence="16" type="ORF">O9K51_03900</name>
</gene>
<dbReference type="EMBL" id="JAQHRD010000003">
    <property type="protein sequence ID" value="KAJ6442725.1"/>
    <property type="molecule type" value="Genomic_DNA"/>
</dbReference>
<dbReference type="InterPro" id="IPR001128">
    <property type="entry name" value="Cyt_P450"/>
</dbReference>
<dbReference type="PROSITE" id="PS51387">
    <property type="entry name" value="FAD_PCMH"/>
    <property type="match status" value="1"/>
</dbReference>
<dbReference type="PANTHER" id="PTHR46206">
    <property type="entry name" value="CYTOCHROME P450"/>
    <property type="match status" value="1"/>
</dbReference>
<dbReference type="SUPFAM" id="SSF56176">
    <property type="entry name" value="FAD-binding/transporter-associated domain-like"/>
    <property type="match status" value="1"/>
</dbReference>
<comment type="subcellular location">
    <subcellularLocation>
        <location evidence="2">Membrane</location>
    </subcellularLocation>
</comment>
<dbReference type="InterPro" id="IPR016169">
    <property type="entry name" value="FAD-bd_PCMH_sub2"/>
</dbReference>
<evidence type="ECO:0000256" key="5">
    <source>
        <dbReference type="ARBA" id="ARBA00022692"/>
    </source>
</evidence>
<dbReference type="Pfam" id="PF00067">
    <property type="entry name" value="p450"/>
    <property type="match status" value="1"/>
</dbReference>
<name>A0AB34FXH4_9HYPO</name>
<keyword evidence="12" id="KW-0472">Membrane</keyword>
<evidence type="ECO:0000256" key="14">
    <source>
        <dbReference type="SAM" id="MobiDB-lite"/>
    </source>
</evidence>
<comment type="similarity">
    <text evidence="3">Belongs to the cytochrome P450 family.</text>
</comment>
<keyword evidence="17" id="KW-1185">Reference proteome</keyword>
<keyword evidence="10 13" id="KW-0408">Iron</keyword>
<dbReference type="CDD" id="cd11041">
    <property type="entry name" value="CYP503A1-like"/>
    <property type="match status" value="1"/>
</dbReference>
<keyword evidence="11" id="KW-0503">Monooxygenase</keyword>
<dbReference type="Proteomes" id="UP001163105">
    <property type="component" value="Unassembled WGS sequence"/>
</dbReference>
<dbReference type="PRINTS" id="PR00465">
    <property type="entry name" value="EP450IV"/>
</dbReference>
<keyword evidence="9" id="KW-0560">Oxidoreductase</keyword>
<feature type="compositionally biased region" description="Basic and acidic residues" evidence="14">
    <location>
        <begin position="2373"/>
        <end position="2393"/>
    </location>
</feature>
<evidence type="ECO:0000256" key="13">
    <source>
        <dbReference type="PIRSR" id="PIRSR602403-1"/>
    </source>
</evidence>
<feature type="region of interest" description="Disordered" evidence="14">
    <location>
        <begin position="2359"/>
        <end position="2403"/>
    </location>
</feature>
<dbReference type="InterPro" id="IPR016166">
    <property type="entry name" value="FAD-bd_PCMH"/>
</dbReference>
<dbReference type="GO" id="GO:0004497">
    <property type="term" value="F:monooxygenase activity"/>
    <property type="evidence" value="ECO:0007669"/>
    <property type="project" value="UniProtKB-KW"/>
</dbReference>
<keyword evidence="4 13" id="KW-0349">Heme</keyword>
<evidence type="ECO:0000256" key="8">
    <source>
        <dbReference type="ARBA" id="ARBA00022989"/>
    </source>
</evidence>
<reference evidence="16" key="1">
    <citation type="submission" date="2023-01" db="EMBL/GenBank/DDBJ databases">
        <title>The growth and conidiation of Purpureocillium lavendulum are regulated by nitrogen source and histone H3K14 acetylation.</title>
        <authorList>
            <person name="Tang P."/>
            <person name="Han J."/>
            <person name="Zhang C."/>
            <person name="Tang P."/>
            <person name="Qi F."/>
            <person name="Zhang K."/>
            <person name="Liang L."/>
        </authorList>
    </citation>
    <scope>NUCLEOTIDE SEQUENCE</scope>
    <source>
        <strain evidence="16">YMF1.00683</strain>
    </source>
</reference>